<comment type="caution">
    <text evidence="2">The sequence shown here is derived from an EMBL/GenBank/DDBJ whole genome shotgun (WGS) entry which is preliminary data.</text>
</comment>
<evidence type="ECO:0000256" key="1">
    <source>
        <dbReference type="SAM" id="MobiDB-lite"/>
    </source>
</evidence>
<name>A0ABP3ZWX7_9ACTN</name>
<dbReference type="EMBL" id="BAAAID010000015">
    <property type="protein sequence ID" value="GAA0928141.1"/>
    <property type="molecule type" value="Genomic_DNA"/>
</dbReference>
<feature type="region of interest" description="Disordered" evidence="1">
    <location>
        <begin position="192"/>
        <end position="245"/>
    </location>
</feature>
<feature type="region of interest" description="Disordered" evidence="1">
    <location>
        <begin position="432"/>
        <end position="451"/>
    </location>
</feature>
<accession>A0ABP3ZWX7</accession>
<organism evidence="2 3">
    <name type="scientific">Streptomyces rhizosphaericus</name>
    <dbReference type="NCBI Taxonomy" id="114699"/>
    <lineage>
        <taxon>Bacteria</taxon>
        <taxon>Bacillati</taxon>
        <taxon>Actinomycetota</taxon>
        <taxon>Actinomycetes</taxon>
        <taxon>Kitasatosporales</taxon>
        <taxon>Streptomycetaceae</taxon>
        <taxon>Streptomyces</taxon>
        <taxon>Streptomyces violaceusniger group</taxon>
    </lineage>
</organism>
<keyword evidence="3" id="KW-1185">Reference proteome</keyword>
<reference evidence="3" key="1">
    <citation type="journal article" date="2019" name="Int. J. Syst. Evol. Microbiol.">
        <title>The Global Catalogue of Microorganisms (GCM) 10K type strain sequencing project: providing services to taxonomists for standard genome sequencing and annotation.</title>
        <authorList>
            <consortium name="The Broad Institute Genomics Platform"/>
            <consortium name="The Broad Institute Genome Sequencing Center for Infectious Disease"/>
            <person name="Wu L."/>
            <person name="Ma J."/>
        </authorList>
    </citation>
    <scope>NUCLEOTIDE SEQUENCE [LARGE SCALE GENOMIC DNA]</scope>
    <source>
        <strain evidence="3">JCM 11444</strain>
    </source>
</reference>
<evidence type="ECO:0000313" key="2">
    <source>
        <dbReference type="EMBL" id="GAA0928141.1"/>
    </source>
</evidence>
<protein>
    <submittedName>
        <fullName evidence="2">Uncharacterized protein</fullName>
    </submittedName>
</protein>
<dbReference type="Proteomes" id="UP001500418">
    <property type="component" value="Unassembled WGS sequence"/>
</dbReference>
<evidence type="ECO:0000313" key="3">
    <source>
        <dbReference type="Proteomes" id="UP001500418"/>
    </source>
</evidence>
<proteinExistence type="predicted"/>
<feature type="compositionally biased region" description="Basic and acidic residues" evidence="1">
    <location>
        <begin position="221"/>
        <end position="238"/>
    </location>
</feature>
<sequence length="572" mass="61328">MGEDDIGGEVLVTGGVLAGDDDRLGHLLVLGQHPLDLTRFDAEATDLHLVVRPAHELQLTGTVPAHHVTRPVHAPAAAFEQAGHEPLTGQPRTVQIAPGQPGADDVQLTGHPRRHGVEEFVEHVHPRVVQRIPDRHDIPDRLGILNRDLGTDDGHLGRTVGVADRDRGHGLQHLPYRRGGDHVRAGEHLVQPGEGGGVLLGDHPEQTRGQLDVGQPVVADQRPEQRRVDPAPGGDDHLSAGQQPYPQFEGGAVEGVRRGEQAPGLPGEVPAAVTGKFHHVPVGGRDALGLARRSGGEHHVRQLVGHDPHRYGRVRRIGPRGLRLVRVGHDHRAGVLPHGRRVHLVDQAHIDAGLEQHLPDALGRLAGIDGHIHAAGLHHRQQSGHEVDRPVHDHSDKGLGGHPTVDQMPGETIGPGLQFAVRDPFLARRQGNRLRGTGGVRGEQRRHRDGGRAAVAVPFRQQLPPLGGVQQVQAADGTGRAGGDGLQEADQPGDQRLSRGLVEQVGGVREPAEQAVGPPLSVEPLDDLEVEVELGHGGLARVGFDVQARQVDRRLGDVLHRHGDLEQRVPGQ</sequence>
<gene>
    <name evidence="2" type="ORF">GCM10009575_029370</name>
</gene>